<dbReference type="EMBL" id="PFQB01000009">
    <property type="protein sequence ID" value="PJA15752.1"/>
    <property type="molecule type" value="Genomic_DNA"/>
</dbReference>
<dbReference type="Proteomes" id="UP000228952">
    <property type="component" value="Unassembled WGS sequence"/>
</dbReference>
<comment type="caution">
    <text evidence="1">The sequence shown here is derived from an EMBL/GenBank/DDBJ whole genome shotgun (WGS) entry which is preliminary data.</text>
</comment>
<gene>
    <name evidence="1" type="ORF">COX64_00350</name>
</gene>
<evidence type="ECO:0000313" key="1">
    <source>
        <dbReference type="EMBL" id="PJA15752.1"/>
    </source>
</evidence>
<organism evidence="1 2">
    <name type="scientific">Candidatus Dojkabacteria bacterium CG_4_10_14_0_2_um_filter_Dojkabacteria_WS6_41_15</name>
    <dbReference type="NCBI Taxonomy" id="2014249"/>
    <lineage>
        <taxon>Bacteria</taxon>
        <taxon>Candidatus Dojkabacteria</taxon>
    </lineage>
</organism>
<proteinExistence type="predicted"/>
<protein>
    <submittedName>
        <fullName evidence="1">Uncharacterized protein</fullName>
    </submittedName>
</protein>
<dbReference type="AlphaFoldDB" id="A0A2M7W366"/>
<name>A0A2M7W366_9BACT</name>
<reference evidence="2" key="1">
    <citation type="submission" date="2017-09" db="EMBL/GenBank/DDBJ databases">
        <title>Depth-based differentiation of microbial function through sediment-hosted aquifers and enrichment of novel symbionts in the deep terrestrial subsurface.</title>
        <authorList>
            <person name="Probst A.J."/>
            <person name="Ladd B."/>
            <person name="Jarett J.K."/>
            <person name="Geller-Mcgrath D.E."/>
            <person name="Sieber C.M.K."/>
            <person name="Emerson J.B."/>
            <person name="Anantharaman K."/>
            <person name="Thomas B.C."/>
            <person name="Malmstrom R."/>
            <person name="Stieglmeier M."/>
            <person name="Klingl A."/>
            <person name="Woyke T."/>
            <person name="Ryan C.M."/>
            <person name="Banfield J.F."/>
        </authorList>
    </citation>
    <scope>NUCLEOTIDE SEQUENCE [LARGE SCALE GENOMIC DNA]</scope>
</reference>
<accession>A0A2M7W366</accession>
<evidence type="ECO:0000313" key="2">
    <source>
        <dbReference type="Proteomes" id="UP000228952"/>
    </source>
</evidence>
<sequence>MLTIISTGDRESDLYRWHSLKEKVRSIEEIISIDGSTEVGLHQLTQRLETISLLTEIAPIVAHHVKLTTELVKLLVNYEQDVFLLTPEGKLPTLNSPHRIINEKLTDSQLKSVISHSFEQLSFVPAREDLIRIYLLLTSEDFMGKERISPNRTLTFIRQVRTLEGTTADEGKKLLTALLGSIEGKFSQWEILDHLFTPSKRKQKEYFAALTEIMSTYEIMSLAKSTLLLVLAIIVGQEQHLDATSIATKIGKHPFYVSSLLRTITSNRIAYEKAFKLCTRLFNLESALKSGRFDDEGFGFDVLLATEA</sequence>